<comment type="caution">
    <text evidence="1">The sequence shown here is derived from an EMBL/GenBank/DDBJ whole genome shotgun (WGS) entry which is preliminary data.</text>
</comment>
<evidence type="ECO:0000313" key="1">
    <source>
        <dbReference type="EMBL" id="EFO78085.1"/>
    </source>
</evidence>
<evidence type="ECO:0000313" key="2">
    <source>
        <dbReference type="Proteomes" id="UP000003457"/>
    </source>
</evidence>
<accession>A0AB72Z558</accession>
<organism evidence="1 2">
    <name type="scientific">Bifidobacterium dentium JCVIHMP022</name>
    <dbReference type="NCBI Taxonomy" id="553191"/>
    <lineage>
        <taxon>Bacteria</taxon>
        <taxon>Bacillati</taxon>
        <taxon>Actinomycetota</taxon>
        <taxon>Actinomycetes</taxon>
        <taxon>Bifidobacteriales</taxon>
        <taxon>Bifidobacteriaceae</taxon>
        <taxon>Bifidobacterium</taxon>
    </lineage>
</organism>
<sequence>MAEMTHGNAVMKKNRQGYGYNYTDLGATYNYINNELKMEAHPVLEMWHEPLETPLGLMFGFAKTKYRNKGEKDWSEPEAPIPIIVGVEQERVGNDGNRKKPQPVMQRLGSAITYAVRYSIRTAFGLADTDDDGQLTGFSLDVPKVSDDNRKRVDMILDAYGYVDEESASNFIRSVLGNPRLSLTRLTDAQARQFISVVEQRNRQQNRNVPSNVQEGRK</sequence>
<dbReference type="Proteomes" id="UP000003457">
    <property type="component" value="Unassembled WGS sequence"/>
</dbReference>
<dbReference type="AlphaFoldDB" id="A0AB72Z558"/>
<protein>
    <submittedName>
        <fullName evidence="1">Uncharacterized protein</fullName>
    </submittedName>
</protein>
<gene>
    <name evidence="1" type="ORF">HMPREF9003_0163</name>
</gene>
<dbReference type="Pfam" id="PF04404">
    <property type="entry name" value="ERF"/>
    <property type="match status" value="1"/>
</dbReference>
<name>A0AB72Z558_9BIFI</name>
<dbReference type="EMBL" id="AEHJ01000011">
    <property type="protein sequence ID" value="EFO78085.1"/>
    <property type="molecule type" value="Genomic_DNA"/>
</dbReference>
<dbReference type="InterPro" id="IPR007499">
    <property type="entry name" value="ERF_bacteria_virus"/>
</dbReference>
<proteinExistence type="predicted"/>
<reference evidence="1 2" key="1">
    <citation type="submission" date="2010-10" db="EMBL/GenBank/DDBJ databases">
        <authorList>
            <person name="Durkin A.S."/>
            <person name="Madupu R."/>
            <person name="Torralba M."/>
            <person name="Gillis M."/>
            <person name="Methe B."/>
            <person name="Sutton G."/>
            <person name="Nelson K.E."/>
        </authorList>
    </citation>
    <scope>NUCLEOTIDE SEQUENCE [LARGE SCALE GENOMIC DNA]</scope>
    <source>
        <strain evidence="1 2">JCVIHMP022</strain>
    </source>
</reference>
<dbReference type="RefSeq" id="WP_003842291.1">
    <property type="nucleotide sequence ID" value="NZ_AEHJ01000011.1"/>
</dbReference>